<feature type="transmembrane region" description="Helical" evidence="8">
    <location>
        <begin position="20"/>
        <end position="36"/>
    </location>
</feature>
<keyword evidence="4" id="KW-0309">Germination</keyword>
<evidence type="ECO:0000256" key="1">
    <source>
        <dbReference type="ARBA" id="ARBA00004141"/>
    </source>
</evidence>
<dbReference type="PANTHER" id="PTHR34975">
    <property type="entry name" value="SPORE GERMINATION PROTEIN A2"/>
    <property type="match status" value="1"/>
</dbReference>
<dbReference type="PANTHER" id="PTHR34975:SF2">
    <property type="entry name" value="SPORE GERMINATION PROTEIN A2"/>
    <property type="match status" value="1"/>
</dbReference>
<evidence type="ECO:0000256" key="5">
    <source>
        <dbReference type="ARBA" id="ARBA00022692"/>
    </source>
</evidence>
<organism evidence="9 10">
    <name type="scientific">Paenibacillus solisilvae</name>
    <dbReference type="NCBI Taxonomy" id="2486751"/>
    <lineage>
        <taxon>Bacteria</taxon>
        <taxon>Bacillati</taxon>
        <taxon>Bacillota</taxon>
        <taxon>Bacilli</taxon>
        <taxon>Bacillales</taxon>
        <taxon>Paenibacillaceae</taxon>
        <taxon>Paenibacillus</taxon>
    </lineage>
</organism>
<keyword evidence="6 8" id="KW-1133">Transmembrane helix</keyword>
<evidence type="ECO:0000256" key="7">
    <source>
        <dbReference type="ARBA" id="ARBA00023136"/>
    </source>
</evidence>
<dbReference type="EMBL" id="JBHSOW010000064">
    <property type="protein sequence ID" value="MFC5650948.1"/>
    <property type="molecule type" value="Genomic_DNA"/>
</dbReference>
<dbReference type="InterPro" id="IPR004761">
    <property type="entry name" value="Spore_GerAB"/>
</dbReference>
<evidence type="ECO:0000256" key="3">
    <source>
        <dbReference type="ARBA" id="ARBA00022448"/>
    </source>
</evidence>
<protein>
    <submittedName>
        <fullName evidence="9">GerAB/ArcD/ProY family transporter</fullName>
    </submittedName>
</protein>
<accession>A0ABW0VZR8</accession>
<evidence type="ECO:0000256" key="8">
    <source>
        <dbReference type="SAM" id="Phobius"/>
    </source>
</evidence>
<comment type="subcellular location">
    <subcellularLocation>
        <location evidence="1">Membrane</location>
        <topology evidence="1">Multi-pass membrane protein</topology>
    </subcellularLocation>
</comment>
<dbReference type="RefSeq" id="WP_379189548.1">
    <property type="nucleotide sequence ID" value="NZ_JBHSOW010000064.1"/>
</dbReference>
<dbReference type="Pfam" id="PF03845">
    <property type="entry name" value="Spore_permease"/>
    <property type="match status" value="1"/>
</dbReference>
<sequence>MRHSRRFWRAYRSILTETPMVVVIGCFMVLMIYSLRGGTEVFGLMGEMVFPIYILLMVAMWILMTISIDQFDLKRLSPVLGDGIKPLLNAVFPYPSPSILAFPFGETVLITMFFPYLNKTSNPKKVGMAVILIGGILLEINCMVMISVLGPDIYKQEYTVHPRTMSADAWKVNQSLEKRKI</sequence>
<evidence type="ECO:0000313" key="9">
    <source>
        <dbReference type="EMBL" id="MFC5650948.1"/>
    </source>
</evidence>
<evidence type="ECO:0000256" key="2">
    <source>
        <dbReference type="ARBA" id="ARBA00007998"/>
    </source>
</evidence>
<evidence type="ECO:0000256" key="4">
    <source>
        <dbReference type="ARBA" id="ARBA00022544"/>
    </source>
</evidence>
<keyword evidence="3" id="KW-0813">Transport</keyword>
<feature type="transmembrane region" description="Helical" evidence="8">
    <location>
        <begin position="48"/>
        <end position="66"/>
    </location>
</feature>
<feature type="transmembrane region" description="Helical" evidence="8">
    <location>
        <begin position="126"/>
        <end position="149"/>
    </location>
</feature>
<gene>
    <name evidence="9" type="ORF">ACFPYJ_17905</name>
</gene>
<comment type="similarity">
    <text evidence="2">Belongs to the amino acid-polyamine-organocation (APC) superfamily. Spore germination protein (SGP) (TC 2.A.3.9) family.</text>
</comment>
<evidence type="ECO:0000256" key="6">
    <source>
        <dbReference type="ARBA" id="ARBA00022989"/>
    </source>
</evidence>
<reference evidence="10" key="1">
    <citation type="journal article" date="2019" name="Int. J. Syst. Evol. Microbiol.">
        <title>The Global Catalogue of Microorganisms (GCM) 10K type strain sequencing project: providing services to taxonomists for standard genome sequencing and annotation.</title>
        <authorList>
            <consortium name="The Broad Institute Genomics Platform"/>
            <consortium name="The Broad Institute Genome Sequencing Center for Infectious Disease"/>
            <person name="Wu L."/>
            <person name="Ma J."/>
        </authorList>
    </citation>
    <scope>NUCLEOTIDE SEQUENCE [LARGE SCALE GENOMIC DNA]</scope>
    <source>
        <strain evidence="10">CGMCC 1.3240</strain>
    </source>
</reference>
<keyword evidence="7 8" id="KW-0472">Membrane</keyword>
<name>A0ABW0VZR8_9BACL</name>
<feature type="transmembrane region" description="Helical" evidence="8">
    <location>
        <begin position="87"/>
        <end position="114"/>
    </location>
</feature>
<keyword evidence="5 8" id="KW-0812">Transmembrane</keyword>
<dbReference type="Proteomes" id="UP001596047">
    <property type="component" value="Unassembled WGS sequence"/>
</dbReference>
<evidence type="ECO:0000313" key="10">
    <source>
        <dbReference type="Proteomes" id="UP001596047"/>
    </source>
</evidence>
<keyword evidence="10" id="KW-1185">Reference proteome</keyword>
<comment type="caution">
    <text evidence="9">The sequence shown here is derived from an EMBL/GenBank/DDBJ whole genome shotgun (WGS) entry which is preliminary data.</text>
</comment>
<proteinExistence type="inferred from homology"/>